<evidence type="ECO:0000256" key="4">
    <source>
        <dbReference type="ARBA" id="ARBA00022692"/>
    </source>
</evidence>
<reference evidence="12" key="1">
    <citation type="submission" date="2016-04" db="EMBL/GenBank/DDBJ databases">
        <title>ATP-Binding Cassette transporters in monogonont rotifer Brachionus koreanus.</title>
        <authorList>
            <person name="Jeong C.-B."/>
            <person name="Kang H.-M."/>
            <person name="Lee J.-S."/>
        </authorList>
    </citation>
    <scope>NUCLEOTIDE SEQUENCE</scope>
</reference>
<dbReference type="Pfam" id="PF00005">
    <property type="entry name" value="ABC_tran"/>
    <property type="match status" value="2"/>
</dbReference>
<dbReference type="InterPro" id="IPR027417">
    <property type="entry name" value="P-loop_NTPase"/>
</dbReference>
<dbReference type="GO" id="GO:0016887">
    <property type="term" value="F:ATP hydrolysis activity"/>
    <property type="evidence" value="ECO:0007669"/>
    <property type="project" value="InterPro"/>
</dbReference>
<feature type="domain" description="ABC transmembrane type-1" evidence="11">
    <location>
        <begin position="80"/>
        <end position="317"/>
    </location>
</feature>
<feature type="domain" description="ABC transporter" evidence="10">
    <location>
        <begin position="992"/>
        <end position="1223"/>
    </location>
</feature>
<feature type="transmembrane region" description="Helical" evidence="9">
    <location>
        <begin position="807"/>
        <end position="827"/>
    </location>
</feature>
<evidence type="ECO:0000259" key="11">
    <source>
        <dbReference type="PROSITE" id="PS50929"/>
    </source>
</evidence>
<name>A0A1J0MMS0_9BILA</name>
<evidence type="ECO:0000256" key="5">
    <source>
        <dbReference type="ARBA" id="ARBA00022741"/>
    </source>
</evidence>
<feature type="transmembrane region" description="Helical" evidence="9">
    <location>
        <begin position="109"/>
        <end position="129"/>
    </location>
</feature>
<feature type="transmembrane region" description="Helical" evidence="9">
    <location>
        <begin position="635"/>
        <end position="657"/>
    </location>
</feature>
<keyword evidence="8 9" id="KW-0472">Membrane</keyword>
<dbReference type="SUPFAM" id="SSF52540">
    <property type="entry name" value="P-loop containing nucleoside triphosphate hydrolases"/>
    <property type="match status" value="2"/>
</dbReference>
<dbReference type="Gene3D" id="1.20.1560.10">
    <property type="entry name" value="ABC transporter type 1, transmembrane domain"/>
    <property type="match status" value="2"/>
</dbReference>
<dbReference type="SMART" id="SM00382">
    <property type="entry name" value="AAA"/>
    <property type="match status" value="2"/>
</dbReference>
<dbReference type="PROSITE" id="PS50929">
    <property type="entry name" value="ABC_TM1F"/>
    <property type="match status" value="2"/>
</dbReference>
<accession>A0A1J0MMS0</accession>
<dbReference type="InterPro" id="IPR003593">
    <property type="entry name" value="AAA+_ATPase"/>
</dbReference>
<dbReference type="InterPro" id="IPR044746">
    <property type="entry name" value="ABCC_6TM_D1"/>
</dbReference>
<dbReference type="CDD" id="cd18579">
    <property type="entry name" value="ABC_6TM_ABCC_D1"/>
    <property type="match status" value="1"/>
</dbReference>
<dbReference type="InterPro" id="IPR044726">
    <property type="entry name" value="ABCC_6TM_D2"/>
</dbReference>
<dbReference type="GO" id="GO:0005524">
    <property type="term" value="F:ATP binding"/>
    <property type="evidence" value="ECO:0007669"/>
    <property type="project" value="UniProtKB-KW"/>
</dbReference>
<dbReference type="InterPro" id="IPR011527">
    <property type="entry name" value="ABC1_TM_dom"/>
</dbReference>
<dbReference type="PANTHER" id="PTHR24223">
    <property type="entry name" value="ATP-BINDING CASSETTE SUB-FAMILY C"/>
    <property type="match status" value="1"/>
</dbReference>
<dbReference type="InterPro" id="IPR003439">
    <property type="entry name" value="ABC_transporter-like_ATP-bd"/>
</dbReference>
<feature type="transmembrane region" description="Helical" evidence="9">
    <location>
        <begin position="899"/>
        <end position="919"/>
    </location>
</feature>
<dbReference type="GO" id="GO:0140359">
    <property type="term" value="F:ABC-type transporter activity"/>
    <property type="evidence" value="ECO:0007669"/>
    <property type="project" value="InterPro"/>
</dbReference>
<evidence type="ECO:0000313" key="12">
    <source>
        <dbReference type="EMBL" id="APD26526.1"/>
    </source>
</evidence>
<evidence type="ECO:0000256" key="8">
    <source>
        <dbReference type="ARBA" id="ARBA00023136"/>
    </source>
</evidence>
<keyword evidence="7 9" id="KW-1133">Transmembrane helix</keyword>
<comment type="subcellular location">
    <subcellularLocation>
        <location evidence="1">Membrane</location>
        <topology evidence="1">Multi-pass membrane protein</topology>
    </subcellularLocation>
</comment>
<dbReference type="FunFam" id="3.40.50.300:FF:000604">
    <property type="entry name" value="ABC transporter B family member 28"/>
    <property type="match status" value="1"/>
</dbReference>
<evidence type="ECO:0000256" key="9">
    <source>
        <dbReference type="SAM" id="Phobius"/>
    </source>
</evidence>
<dbReference type="InterPro" id="IPR050173">
    <property type="entry name" value="ABC_transporter_C-like"/>
</dbReference>
<dbReference type="GO" id="GO:0016020">
    <property type="term" value="C:membrane"/>
    <property type="evidence" value="ECO:0007669"/>
    <property type="project" value="UniProtKB-SubCell"/>
</dbReference>
<dbReference type="SUPFAM" id="SSF90123">
    <property type="entry name" value="ABC transporter transmembrane region"/>
    <property type="match status" value="2"/>
</dbReference>
<evidence type="ECO:0000256" key="1">
    <source>
        <dbReference type="ARBA" id="ARBA00004141"/>
    </source>
</evidence>
<dbReference type="PANTHER" id="PTHR24223:SF456">
    <property type="entry name" value="MULTIDRUG RESISTANCE-ASSOCIATED PROTEIN LETHAL(2)03659"/>
    <property type="match status" value="1"/>
</dbReference>
<protein>
    <submittedName>
        <fullName evidence="12">ATP-binding cassette transporter subfamily C member 4 X5 protein</fullName>
    </submittedName>
</protein>
<dbReference type="PROSITE" id="PS00211">
    <property type="entry name" value="ABC_TRANSPORTER_1"/>
    <property type="match status" value="2"/>
</dbReference>
<evidence type="ECO:0000256" key="2">
    <source>
        <dbReference type="ARBA" id="ARBA00009726"/>
    </source>
</evidence>
<evidence type="ECO:0000259" key="10">
    <source>
        <dbReference type="PROSITE" id="PS50893"/>
    </source>
</evidence>
<feature type="transmembrane region" description="Helical" evidence="9">
    <location>
        <begin position="212"/>
        <end position="233"/>
    </location>
</feature>
<keyword evidence="6 12" id="KW-0067">ATP-binding</keyword>
<dbReference type="CDD" id="cd18580">
    <property type="entry name" value="ABC_6TM_ABCC_D2"/>
    <property type="match status" value="1"/>
</dbReference>
<feature type="domain" description="ABC transmembrane type-1" evidence="11">
    <location>
        <begin position="719"/>
        <end position="949"/>
    </location>
</feature>
<dbReference type="Gene3D" id="3.40.50.300">
    <property type="entry name" value="P-loop containing nucleotide triphosphate hydrolases"/>
    <property type="match status" value="2"/>
</dbReference>
<feature type="domain" description="ABC transporter" evidence="10">
    <location>
        <begin position="385"/>
        <end position="608"/>
    </location>
</feature>
<evidence type="ECO:0000256" key="3">
    <source>
        <dbReference type="ARBA" id="ARBA00022448"/>
    </source>
</evidence>
<dbReference type="InterPro" id="IPR017871">
    <property type="entry name" value="ABC_transporter-like_CS"/>
</dbReference>
<proteinExistence type="inferred from homology"/>
<comment type="similarity">
    <text evidence="2">Belongs to the ABC transporter superfamily. ABCC family. Conjugate transporter (TC 3.A.1.208) subfamily.</text>
</comment>
<dbReference type="InterPro" id="IPR036640">
    <property type="entry name" value="ABC1_TM_sf"/>
</dbReference>
<dbReference type="GO" id="GO:0005737">
    <property type="term" value="C:cytoplasm"/>
    <property type="evidence" value="ECO:0007669"/>
    <property type="project" value="UniProtKB-ARBA"/>
</dbReference>
<feature type="transmembrane region" description="Helical" evidence="9">
    <location>
        <begin position="186"/>
        <end position="206"/>
    </location>
</feature>
<keyword evidence="5" id="KW-0547">Nucleotide-binding</keyword>
<keyword evidence="3" id="KW-0813">Transport</keyword>
<feature type="transmembrane region" description="Helical" evidence="9">
    <location>
        <begin position="710"/>
        <end position="733"/>
    </location>
</feature>
<sequence>MLSPYEKASWPSKLLFNWITPLVKKGSKNELREFDKVASENKSDYLIEELRKNWDNQSGNQSLFKAVVKTFGKKILLNSLLCFLEETLRIAQTLAVIKFMDYFDEKINFQWGMIYGSFIFLSLLICTLVDHVYFWNSAKIGLQIQVALRGLLYQKTFDLHKDDIVKGKLDDVFSNGLSAFEAIIEFLPYFIIAPLQLIFVTCYLYAYVHYTFLAGCLILICFLPIQFLTGKLFEHFQTKFNINTIARIEKLKEMLKNFKVIRFNNYEKYIYDRVKQFRDLETKYLKRIHIISALNTIIEIDLSVYITFVSIAVLVGFTDIQLNPAFIVYSMAFYTRLNGTLGYFLAKAVKNGFTCLQRMRVIEETLRKDKAYENINKELMEENAIEVNGLCSKVFENENRSNFQLQIDRLNFSKGQLVILTGPNNSGKTLLLESLINEVAIEKGDIKIDGKIYYMTQTPWIFTDTFRNNVLFGSRYEENRYKLIIKKCGFNKDLARLENRDLTVVSENDLSGGQKARLSLARAVYSDSDIYLFDEPISAIDNEDSEAIRKNVFKELLAHKTTIVATHRVKNWTFSNRVIFLDDGTITFDSTHEAFVKMNSELKPLNNKDIENQVKSGNRSGVSWNVYKTYLKAGYGLIGSFVLVCFFIGVQFCVVYTDYFVSDWANKESGIDINIDVFNYSILNNSNDYNHSMNIELSKARFIDNRDHYFIRYIIQANAVLILLLTRPLIYYIMCVKAAKRMFNKLLRAILEKEYNFFLRISEGRIMNIFNRDQGVVDDLLASTNFDFLQISSFILVTFGLSVYVNYFVVLPLIILLIFLVWFRTYYIRAGRQLRRLEAEKRDPLLDHLNASTSGISTIRSSNKTEEYKNLLNQKMDAYTMVNFPYITAKRWFALRLDLGIVIFIGFIIFGSVLVKHFLKNFLITPASIGLLLTYCFQLSTQFQFCVRQSCEAECSMISVERIYDYLNTRKYPSEKKHTKRKHASWPQDGTIEFQGVSFRYNSNADYILRNKDFIFKAGQHIGIIGSNGSGKSTLFNLILRLYEMESGQIKIGGEDIKNIDLEEIREKITIIPQDPVVFDASIRENLDPTNRIEKDQENKIKEALRSAGLEGCIDDIDKPDVPKNFSKGQKQLLCFARGILKDTKIYLIDEATSNLSSGVEEKIRQVIHERLEDRTVLIIAHHLETIRKCDMILGVCEKNNFEWGTPSELYENKESLYYRFSVEGKAVSDPSDEDTHESYLDIQVNKQTNIQINNITEIVYENEEEEEINHVELRITAGVGTTQPICGRGRTKKNVNDVQTTQSIKQ</sequence>
<organism evidence="12">
    <name type="scientific">Brachionus koreanus</name>
    <dbReference type="NCBI Taxonomy" id="1199090"/>
    <lineage>
        <taxon>Eukaryota</taxon>
        <taxon>Metazoa</taxon>
        <taxon>Spiralia</taxon>
        <taxon>Gnathifera</taxon>
        <taxon>Rotifera</taxon>
        <taxon>Eurotatoria</taxon>
        <taxon>Monogononta</taxon>
        <taxon>Pseudotrocha</taxon>
        <taxon>Ploima</taxon>
        <taxon>Brachionidae</taxon>
        <taxon>Brachionus</taxon>
    </lineage>
</organism>
<dbReference type="Pfam" id="PF00664">
    <property type="entry name" value="ABC_membrane"/>
    <property type="match status" value="2"/>
</dbReference>
<evidence type="ECO:0000256" key="6">
    <source>
        <dbReference type="ARBA" id="ARBA00022840"/>
    </source>
</evidence>
<keyword evidence="4 9" id="KW-0812">Transmembrane</keyword>
<dbReference type="PROSITE" id="PS50893">
    <property type="entry name" value="ABC_TRANSPORTER_2"/>
    <property type="match status" value="2"/>
</dbReference>
<evidence type="ECO:0000256" key="7">
    <source>
        <dbReference type="ARBA" id="ARBA00022989"/>
    </source>
</evidence>
<dbReference type="EMBL" id="KX134747">
    <property type="protein sequence ID" value="APD26526.1"/>
    <property type="molecule type" value="Genomic_DNA"/>
</dbReference>